<dbReference type="Gene3D" id="3.30.1120.90">
    <property type="entry name" value="Nucleosome assembly protein"/>
    <property type="match status" value="1"/>
</dbReference>
<dbReference type="InterPro" id="IPR037231">
    <property type="entry name" value="NAP-like_sf"/>
</dbReference>
<dbReference type="GO" id="GO:0042802">
    <property type="term" value="F:identical protein binding"/>
    <property type="evidence" value="ECO:0007669"/>
    <property type="project" value="EnsemblFungi"/>
</dbReference>
<comment type="similarity">
    <text evidence="1">Belongs to the nucleosome assembly protein (NAP) family.</text>
</comment>
<dbReference type="OrthoDB" id="19419at2759"/>
<keyword evidence="2" id="KW-0175">Coiled coil</keyword>
<dbReference type="GO" id="GO:0005634">
    <property type="term" value="C:nucleus"/>
    <property type="evidence" value="ECO:0007669"/>
    <property type="project" value="EnsemblFungi"/>
</dbReference>
<name>H2AUH1_KAZAF</name>
<dbReference type="PANTHER" id="PTHR11875">
    <property type="entry name" value="TESTIS-SPECIFIC Y-ENCODED PROTEIN"/>
    <property type="match status" value="1"/>
</dbReference>
<evidence type="ECO:0000313" key="5">
    <source>
        <dbReference type="Proteomes" id="UP000005220"/>
    </source>
</evidence>
<feature type="region of interest" description="Disordered" evidence="3">
    <location>
        <begin position="218"/>
        <end position="254"/>
    </location>
</feature>
<evidence type="ECO:0000256" key="1">
    <source>
        <dbReference type="ARBA" id="ARBA00009947"/>
    </source>
</evidence>
<dbReference type="GO" id="GO:0070775">
    <property type="term" value="C:H3 histone acetyltransferase complex"/>
    <property type="evidence" value="ECO:0007669"/>
    <property type="project" value="EnsemblFungi"/>
</dbReference>
<dbReference type="GO" id="GO:0006335">
    <property type="term" value="P:DNA replication-dependent chromatin assembly"/>
    <property type="evidence" value="ECO:0007669"/>
    <property type="project" value="EnsemblFungi"/>
</dbReference>
<dbReference type="eggNOG" id="KOG1508">
    <property type="taxonomic scope" value="Eukaryota"/>
</dbReference>
<dbReference type="STRING" id="1071382.H2AUH1"/>
<dbReference type="InterPro" id="IPR002164">
    <property type="entry name" value="NAP_family"/>
</dbReference>
<dbReference type="RefSeq" id="XP_003957156.1">
    <property type="nucleotide sequence ID" value="XM_003957107.1"/>
</dbReference>
<evidence type="ECO:0008006" key="6">
    <source>
        <dbReference type="Google" id="ProtNLM"/>
    </source>
</evidence>
<evidence type="ECO:0000256" key="2">
    <source>
        <dbReference type="SAM" id="Coils"/>
    </source>
</evidence>
<dbReference type="GeneID" id="13882266"/>
<dbReference type="KEGG" id="kaf:KAFR_0D03730"/>
<dbReference type="EMBL" id="HE650824">
    <property type="protein sequence ID" value="CCF58021.1"/>
    <property type="molecule type" value="Genomic_DNA"/>
</dbReference>
<gene>
    <name evidence="4" type="primary">KAFR0D03730</name>
    <name evidence="4" type="ORF">KAFR_0D03730</name>
</gene>
<dbReference type="FunCoup" id="H2AUH1">
    <property type="interactions" value="659"/>
</dbReference>
<dbReference type="Proteomes" id="UP000005220">
    <property type="component" value="Chromosome 4"/>
</dbReference>
<sequence>MSKAFLELAENEVEIEKIEKEIEKFKILKYKPIYLKRDKLIDSIDSFWKIILSQHSNFVNFIRASDFKYVDCINQIIVDYDEENVGNFSITFKFNEIEGDFPAQTVTKAFKLIKIIPEDNKDSESEDESVEGEKLISESVEIIWPKSYNSINPSLIEDKKSDEGKRNYRKGMKSFFGWFKWTGLKPGKEFPHGDSFATLFSEDLYPYCVKYYTEAQRDLEDEASDSDYDSAEEPLDIDNEESENDEPPKKKSKI</sequence>
<reference evidence="4 5" key="1">
    <citation type="journal article" date="2011" name="Proc. Natl. Acad. Sci. U.S.A.">
        <title>Evolutionary erosion of yeast sex chromosomes by mating-type switching accidents.</title>
        <authorList>
            <person name="Gordon J.L."/>
            <person name="Armisen D."/>
            <person name="Proux-Wera E."/>
            <person name="Oheigeartaigh S.S."/>
            <person name="Byrne K.P."/>
            <person name="Wolfe K.H."/>
        </authorList>
    </citation>
    <scope>NUCLEOTIDE SEQUENCE [LARGE SCALE GENOMIC DNA]</scope>
    <source>
        <strain evidence="5">ATCC 22294 / BCRC 22015 / CBS 2517 / CECT 1963 / NBRC 1671 / NRRL Y-8276</strain>
    </source>
</reference>
<dbReference type="GO" id="GO:0006303">
    <property type="term" value="P:double-strand break repair via nonhomologous end joining"/>
    <property type="evidence" value="ECO:0007669"/>
    <property type="project" value="EnsemblFungi"/>
</dbReference>
<dbReference type="AlphaFoldDB" id="H2AUH1"/>
<keyword evidence="5" id="KW-1185">Reference proteome</keyword>
<evidence type="ECO:0000256" key="3">
    <source>
        <dbReference type="SAM" id="MobiDB-lite"/>
    </source>
</evidence>
<evidence type="ECO:0000313" key="4">
    <source>
        <dbReference type="EMBL" id="CCF58021.1"/>
    </source>
</evidence>
<feature type="compositionally biased region" description="Acidic residues" evidence="3">
    <location>
        <begin position="219"/>
        <end position="245"/>
    </location>
</feature>
<proteinExistence type="inferred from homology"/>
<accession>H2AUH1</accession>
<dbReference type="HOGENOM" id="CLU_072852_0_0_1"/>
<dbReference type="GO" id="GO:0010698">
    <property type="term" value="F:acetyltransferase activator activity"/>
    <property type="evidence" value="ECO:0007669"/>
    <property type="project" value="EnsemblFungi"/>
</dbReference>
<protein>
    <recommendedName>
        <fullName evidence="6">Vacuolar protein sorting-associated protein 75</fullName>
    </recommendedName>
</protein>
<organism evidence="4 5">
    <name type="scientific">Kazachstania africana (strain ATCC 22294 / BCRC 22015 / CBS 2517 / CECT 1963 / NBRC 1671 / NRRL Y-8276)</name>
    <name type="common">Yeast</name>
    <name type="synonym">Kluyveromyces africanus</name>
    <dbReference type="NCBI Taxonomy" id="1071382"/>
    <lineage>
        <taxon>Eukaryota</taxon>
        <taxon>Fungi</taxon>
        <taxon>Dikarya</taxon>
        <taxon>Ascomycota</taxon>
        <taxon>Saccharomycotina</taxon>
        <taxon>Saccharomycetes</taxon>
        <taxon>Saccharomycetales</taxon>
        <taxon>Saccharomycetaceae</taxon>
        <taxon>Kazachstania</taxon>
    </lineage>
</organism>
<dbReference type="InParanoid" id="H2AUH1"/>
<dbReference type="GO" id="GO:0005829">
    <property type="term" value="C:cytosol"/>
    <property type="evidence" value="ECO:0007669"/>
    <property type="project" value="EnsemblFungi"/>
</dbReference>
<feature type="coiled-coil region" evidence="2">
    <location>
        <begin position="1"/>
        <end position="28"/>
    </location>
</feature>
<dbReference type="SUPFAM" id="SSF143113">
    <property type="entry name" value="NAP-like"/>
    <property type="match status" value="1"/>
</dbReference>
<dbReference type="GO" id="GO:0042393">
    <property type="term" value="F:histone binding"/>
    <property type="evidence" value="ECO:0007669"/>
    <property type="project" value="EnsemblFungi"/>
</dbReference>
<dbReference type="GO" id="GO:0006334">
    <property type="term" value="P:nucleosome assembly"/>
    <property type="evidence" value="ECO:0007669"/>
    <property type="project" value="EnsemblFungi"/>
</dbReference>